<organism evidence="1 2">
    <name type="scientific">Dendrobium nobile</name>
    <name type="common">Orchid</name>
    <dbReference type="NCBI Taxonomy" id="94219"/>
    <lineage>
        <taxon>Eukaryota</taxon>
        <taxon>Viridiplantae</taxon>
        <taxon>Streptophyta</taxon>
        <taxon>Embryophyta</taxon>
        <taxon>Tracheophyta</taxon>
        <taxon>Spermatophyta</taxon>
        <taxon>Magnoliopsida</taxon>
        <taxon>Liliopsida</taxon>
        <taxon>Asparagales</taxon>
        <taxon>Orchidaceae</taxon>
        <taxon>Epidendroideae</taxon>
        <taxon>Malaxideae</taxon>
        <taxon>Dendrobiinae</taxon>
        <taxon>Dendrobium</taxon>
    </lineage>
</organism>
<dbReference type="EMBL" id="JAGYWB010000003">
    <property type="protein sequence ID" value="KAI0526743.1"/>
    <property type="molecule type" value="Genomic_DNA"/>
</dbReference>
<dbReference type="AlphaFoldDB" id="A0A8T3C6Y2"/>
<name>A0A8T3C6Y2_DENNO</name>
<gene>
    <name evidence="1" type="ORF">KFK09_002334</name>
</gene>
<evidence type="ECO:0000313" key="2">
    <source>
        <dbReference type="Proteomes" id="UP000829196"/>
    </source>
</evidence>
<proteinExistence type="predicted"/>
<dbReference type="Proteomes" id="UP000829196">
    <property type="component" value="Unassembled WGS sequence"/>
</dbReference>
<sequence length="68" mass="8086">MGPEEASDGYRCRLERKKCQIFVWRKWDFKCVGEEMSESWGHGNEPREQACFVIVFNGPMEKLFARVR</sequence>
<keyword evidence="2" id="KW-1185">Reference proteome</keyword>
<evidence type="ECO:0000313" key="1">
    <source>
        <dbReference type="EMBL" id="KAI0526743.1"/>
    </source>
</evidence>
<accession>A0A8T3C6Y2</accession>
<reference evidence="1" key="1">
    <citation type="journal article" date="2022" name="Front. Genet.">
        <title>Chromosome-Scale Assembly of the Dendrobium nobile Genome Provides Insights Into the Molecular Mechanism of the Biosynthesis of the Medicinal Active Ingredient of Dendrobium.</title>
        <authorList>
            <person name="Xu Q."/>
            <person name="Niu S.-C."/>
            <person name="Li K.-L."/>
            <person name="Zheng P.-J."/>
            <person name="Zhang X.-J."/>
            <person name="Jia Y."/>
            <person name="Liu Y."/>
            <person name="Niu Y.-X."/>
            <person name="Yu L.-H."/>
            <person name="Chen D.-F."/>
            <person name="Zhang G.-Q."/>
        </authorList>
    </citation>
    <scope>NUCLEOTIDE SEQUENCE</scope>
    <source>
        <tissue evidence="1">Leaf</tissue>
    </source>
</reference>
<protein>
    <submittedName>
        <fullName evidence="1">Uncharacterized protein</fullName>
    </submittedName>
</protein>
<comment type="caution">
    <text evidence="1">The sequence shown here is derived from an EMBL/GenBank/DDBJ whole genome shotgun (WGS) entry which is preliminary data.</text>
</comment>